<dbReference type="GO" id="GO:1990133">
    <property type="term" value="C:molybdopterin adenylyltransferase complex"/>
    <property type="evidence" value="ECO:0007669"/>
    <property type="project" value="TreeGrafter"/>
</dbReference>
<dbReference type="RefSeq" id="WP_014949773.1">
    <property type="nucleotide sequence ID" value="NZ_JWLW01000003.1"/>
</dbReference>
<dbReference type="SUPFAM" id="SSF54285">
    <property type="entry name" value="MoaD/ThiS"/>
    <property type="match status" value="1"/>
</dbReference>
<dbReference type="EMBL" id="JWLW01000003">
    <property type="protein sequence ID" value="KHT57404.1"/>
    <property type="molecule type" value="Genomic_DNA"/>
</dbReference>
<evidence type="ECO:0000313" key="4">
    <source>
        <dbReference type="EMBL" id="KHT57404.1"/>
    </source>
</evidence>
<gene>
    <name evidence="4" type="ORF">RJ41_01845</name>
</gene>
<evidence type="ECO:0000256" key="3">
    <source>
        <dbReference type="ARBA" id="ARBA00024247"/>
    </source>
</evidence>
<dbReference type="Pfam" id="PF02597">
    <property type="entry name" value="ThiS"/>
    <property type="match status" value="1"/>
</dbReference>
<dbReference type="PANTHER" id="PTHR33359">
    <property type="entry name" value="MOLYBDOPTERIN SYNTHASE SULFUR CARRIER SUBUNIT"/>
    <property type="match status" value="1"/>
</dbReference>
<dbReference type="InterPro" id="IPR012675">
    <property type="entry name" value="Beta-grasp_dom_sf"/>
</dbReference>
<reference evidence="4 5" key="1">
    <citation type="submission" date="2014-12" db="EMBL/GenBank/DDBJ databases">
        <title>Genome sequencing of Alteromonas marina AD001.</title>
        <authorList>
            <person name="Adrian T.G.S."/>
            <person name="Chan K.G."/>
        </authorList>
    </citation>
    <scope>NUCLEOTIDE SEQUENCE [LARGE SCALE GENOMIC DNA]</scope>
    <source>
        <strain evidence="4 5">AD001</strain>
    </source>
</reference>
<evidence type="ECO:0000256" key="2">
    <source>
        <dbReference type="ARBA" id="ARBA00024200"/>
    </source>
</evidence>
<dbReference type="GeneID" id="56267409"/>
<dbReference type="Proteomes" id="UP000031197">
    <property type="component" value="Unassembled WGS sequence"/>
</dbReference>
<proteinExistence type="inferred from homology"/>
<dbReference type="InterPro" id="IPR003749">
    <property type="entry name" value="ThiS/MoaD-like"/>
</dbReference>
<dbReference type="InterPro" id="IPR010038">
    <property type="entry name" value="MoaD_arc-typ"/>
</dbReference>
<dbReference type="PANTHER" id="PTHR33359:SF1">
    <property type="entry name" value="MOLYBDOPTERIN SYNTHASE SULFUR CARRIER SUBUNIT"/>
    <property type="match status" value="1"/>
</dbReference>
<dbReference type="GO" id="GO:0006777">
    <property type="term" value="P:Mo-molybdopterin cofactor biosynthetic process"/>
    <property type="evidence" value="ECO:0007669"/>
    <property type="project" value="InterPro"/>
</dbReference>
<dbReference type="NCBIfam" id="TIGR01687">
    <property type="entry name" value="moaD_arch"/>
    <property type="match status" value="1"/>
</dbReference>
<sequence length="82" mass="8864">MQVTVKTFAQTREITGEDNIALHISENSTIETVISQLKTRSDKWALALEGSVLTACNQELCDLQTVLSDGDELALFPPVTGG</sequence>
<dbReference type="GO" id="GO:0000166">
    <property type="term" value="F:nucleotide binding"/>
    <property type="evidence" value="ECO:0007669"/>
    <property type="project" value="UniProtKB-KW"/>
</dbReference>
<dbReference type="InterPro" id="IPR016155">
    <property type="entry name" value="Mopterin_synth/thiamin_S_b"/>
</dbReference>
<comment type="caution">
    <text evidence="4">The sequence shown here is derived from an EMBL/GenBank/DDBJ whole genome shotgun (WGS) entry which is preliminary data.</text>
</comment>
<evidence type="ECO:0000313" key="5">
    <source>
        <dbReference type="Proteomes" id="UP000031197"/>
    </source>
</evidence>
<evidence type="ECO:0000256" key="1">
    <source>
        <dbReference type="ARBA" id="ARBA00022741"/>
    </source>
</evidence>
<organism evidence="4 5">
    <name type="scientific">Alteromonas marina</name>
    <dbReference type="NCBI Taxonomy" id="203795"/>
    <lineage>
        <taxon>Bacteria</taxon>
        <taxon>Pseudomonadati</taxon>
        <taxon>Pseudomonadota</taxon>
        <taxon>Gammaproteobacteria</taxon>
        <taxon>Alteromonadales</taxon>
        <taxon>Alteromonadaceae</taxon>
        <taxon>Alteromonas/Salinimonas group</taxon>
        <taxon>Alteromonas</taxon>
    </lineage>
</organism>
<dbReference type="AlphaFoldDB" id="A0A0B3YHT3"/>
<dbReference type="OrthoDB" id="9801945at2"/>
<dbReference type="Gene3D" id="3.10.20.30">
    <property type="match status" value="1"/>
</dbReference>
<dbReference type="CDD" id="cd00754">
    <property type="entry name" value="Ubl_MoaD"/>
    <property type="match status" value="1"/>
</dbReference>
<dbReference type="UniPathway" id="UPA00344"/>
<name>A0A0B3YHT3_9ALTE</name>
<accession>A0A0B3YHT3</accession>
<protein>
    <recommendedName>
        <fullName evidence="3">Molybdopterin synthase sulfur carrier subunit</fullName>
    </recommendedName>
</protein>
<keyword evidence="5" id="KW-1185">Reference proteome</keyword>
<dbReference type="InterPro" id="IPR044672">
    <property type="entry name" value="MOCS2A"/>
</dbReference>
<keyword evidence="1" id="KW-0547">Nucleotide-binding</keyword>
<comment type="similarity">
    <text evidence="2">Belongs to the MoaD family.</text>
</comment>